<evidence type="ECO:0000313" key="2">
    <source>
        <dbReference type="EMBL" id="CAL6012885.1"/>
    </source>
</evidence>
<reference evidence="1" key="1">
    <citation type="submission" date="2023-06" db="EMBL/GenBank/DDBJ databases">
        <authorList>
            <person name="Kurt Z."/>
        </authorList>
    </citation>
    <scope>NUCLEOTIDE SEQUENCE</scope>
</reference>
<reference evidence="2 3" key="2">
    <citation type="submission" date="2024-07" db="EMBL/GenBank/DDBJ databases">
        <authorList>
            <person name="Akdeniz Z."/>
        </authorList>
    </citation>
    <scope>NUCLEOTIDE SEQUENCE [LARGE SCALE GENOMIC DNA]</scope>
</reference>
<name>A0AA86V5A0_9EUKA</name>
<keyword evidence="3" id="KW-1185">Reference proteome</keyword>
<protein>
    <submittedName>
        <fullName evidence="2">Hypothetical_protein</fullName>
    </submittedName>
</protein>
<evidence type="ECO:0000313" key="3">
    <source>
        <dbReference type="Proteomes" id="UP001642409"/>
    </source>
</evidence>
<proteinExistence type="predicted"/>
<dbReference type="EMBL" id="CATOUU010000884">
    <property type="protein sequence ID" value="CAI9957253.1"/>
    <property type="molecule type" value="Genomic_DNA"/>
</dbReference>
<dbReference type="AlphaFoldDB" id="A0AA86V5A0"/>
<sequence>MIRILNKVVLSKYGRIKQGFFGSSNKRYKSLLQNFINIIDHPVSRFQQFLILTNSQQETQFDFQSRNELELTRALKQSYNSKKSQINVLLLLFLNGQNLGLKTVFSKLKYEFKIK</sequence>
<comment type="caution">
    <text evidence="1">The sequence shown here is derived from an EMBL/GenBank/DDBJ whole genome shotgun (WGS) entry which is preliminary data.</text>
</comment>
<dbReference type="Proteomes" id="UP001642409">
    <property type="component" value="Unassembled WGS sequence"/>
</dbReference>
<accession>A0AA86V5A0</accession>
<evidence type="ECO:0000313" key="1">
    <source>
        <dbReference type="EMBL" id="CAI9957253.1"/>
    </source>
</evidence>
<dbReference type="EMBL" id="CAXDID020000067">
    <property type="protein sequence ID" value="CAL6012885.1"/>
    <property type="molecule type" value="Genomic_DNA"/>
</dbReference>
<gene>
    <name evidence="2" type="ORF">HINF_LOCUS23520</name>
    <name evidence="1" type="ORF">HINF_LOCUS44898</name>
</gene>
<organism evidence="1">
    <name type="scientific">Hexamita inflata</name>
    <dbReference type="NCBI Taxonomy" id="28002"/>
    <lineage>
        <taxon>Eukaryota</taxon>
        <taxon>Metamonada</taxon>
        <taxon>Diplomonadida</taxon>
        <taxon>Hexamitidae</taxon>
        <taxon>Hexamitinae</taxon>
        <taxon>Hexamita</taxon>
    </lineage>
</organism>